<evidence type="ECO:0000313" key="2">
    <source>
        <dbReference type="EMBL" id="MFC5271180.1"/>
    </source>
</evidence>
<proteinExistence type="predicted"/>
<gene>
    <name evidence="2" type="ORF">ACFPIB_11205</name>
</gene>
<accession>A0ABW0EDB9</accession>
<dbReference type="Proteomes" id="UP001596161">
    <property type="component" value="Unassembled WGS sequence"/>
</dbReference>
<dbReference type="RefSeq" id="WP_378017547.1">
    <property type="nucleotide sequence ID" value="NZ_JBHSKT010000006.1"/>
</dbReference>
<feature type="transmembrane region" description="Helical" evidence="1">
    <location>
        <begin position="72"/>
        <end position="90"/>
    </location>
</feature>
<keyword evidence="1" id="KW-1133">Transmembrane helix</keyword>
<keyword evidence="1" id="KW-0472">Membrane</keyword>
<feature type="transmembrane region" description="Helical" evidence="1">
    <location>
        <begin position="47"/>
        <end position="65"/>
    </location>
</feature>
<feature type="transmembrane region" description="Helical" evidence="1">
    <location>
        <begin position="96"/>
        <end position="113"/>
    </location>
</feature>
<dbReference type="EMBL" id="JBHSKT010000006">
    <property type="protein sequence ID" value="MFC5271180.1"/>
    <property type="molecule type" value="Genomic_DNA"/>
</dbReference>
<organism evidence="2 3">
    <name type="scientific">Adhaeribacter terreus</name>
    <dbReference type="NCBI Taxonomy" id="529703"/>
    <lineage>
        <taxon>Bacteria</taxon>
        <taxon>Pseudomonadati</taxon>
        <taxon>Bacteroidota</taxon>
        <taxon>Cytophagia</taxon>
        <taxon>Cytophagales</taxon>
        <taxon>Hymenobacteraceae</taxon>
        <taxon>Adhaeribacter</taxon>
    </lineage>
</organism>
<sequence length="127" mass="14567">MKWLLSIHWALIAAVWYFGNGILHDVFVLINHKGKYDRELLRLLMDGHILMVSGAVVFVCWLMMLNKIQCGGVISIIIALGMLLYCAMIFPFLKSYLTMAISIILIIVSIKAINDFPNIYNIMQQYK</sequence>
<evidence type="ECO:0000313" key="3">
    <source>
        <dbReference type="Proteomes" id="UP001596161"/>
    </source>
</evidence>
<name>A0ABW0EDB9_9BACT</name>
<keyword evidence="1" id="KW-0812">Transmembrane</keyword>
<comment type="caution">
    <text evidence="2">The sequence shown here is derived from an EMBL/GenBank/DDBJ whole genome shotgun (WGS) entry which is preliminary data.</text>
</comment>
<reference evidence="3" key="1">
    <citation type="journal article" date="2019" name="Int. J. Syst. Evol. Microbiol.">
        <title>The Global Catalogue of Microorganisms (GCM) 10K type strain sequencing project: providing services to taxonomists for standard genome sequencing and annotation.</title>
        <authorList>
            <consortium name="The Broad Institute Genomics Platform"/>
            <consortium name="The Broad Institute Genome Sequencing Center for Infectious Disease"/>
            <person name="Wu L."/>
            <person name="Ma J."/>
        </authorList>
    </citation>
    <scope>NUCLEOTIDE SEQUENCE [LARGE SCALE GENOMIC DNA]</scope>
    <source>
        <strain evidence="3">KACC 12602</strain>
    </source>
</reference>
<keyword evidence="3" id="KW-1185">Reference proteome</keyword>
<protein>
    <submittedName>
        <fullName evidence="2">Uncharacterized protein</fullName>
    </submittedName>
</protein>
<evidence type="ECO:0000256" key="1">
    <source>
        <dbReference type="SAM" id="Phobius"/>
    </source>
</evidence>
<feature type="transmembrane region" description="Helical" evidence="1">
    <location>
        <begin position="7"/>
        <end position="27"/>
    </location>
</feature>